<name>A0A8K0RH02_9PLEO</name>
<dbReference type="AlphaFoldDB" id="A0A8K0RH02"/>
<evidence type="ECO:0000256" key="1">
    <source>
        <dbReference type="SAM" id="Phobius"/>
    </source>
</evidence>
<evidence type="ECO:0000313" key="3">
    <source>
        <dbReference type="EMBL" id="KAH7093247.1"/>
    </source>
</evidence>
<organism evidence="3 4">
    <name type="scientific">Paraphoma chrysanthemicola</name>
    <dbReference type="NCBI Taxonomy" id="798071"/>
    <lineage>
        <taxon>Eukaryota</taxon>
        <taxon>Fungi</taxon>
        <taxon>Dikarya</taxon>
        <taxon>Ascomycota</taxon>
        <taxon>Pezizomycotina</taxon>
        <taxon>Dothideomycetes</taxon>
        <taxon>Pleosporomycetidae</taxon>
        <taxon>Pleosporales</taxon>
        <taxon>Pleosporineae</taxon>
        <taxon>Phaeosphaeriaceae</taxon>
        <taxon>Paraphoma</taxon>
    </lineage>
</organism>
<dbReference type="OrthoDB" id="5313995at2759"/>
<gene>
    <name evidence="3" type="ORF">FB567DRAFT_170387</name>
</gene>
<dbReference type="PANTHER" id="PTHR37019">
    <property type="entry name" value="CHROMOSOME 1, WHOLE GENOME SHOTGUN SEQUENCE"/>
    <property type="match status" value="1"/>
</dbReference>
<keyword evidence="1" id="KW-0812">Transmembrane</keyword>
<feature type="transmembrane region" description="Helical" evidence="1">
    <location>
        <begin position="57"/>
        <end position="77"/>
    </location>
</feature>
<comment type="caution">
    <text evidence="3">The sequence shown here is derived from an EMBL/GenBank/DDBJ whole genome shotgun (WGS) entry which is preliminary data.</text>
</comment>
<keyword evidence="1" id="KW-1133">Transmembrane helix</keyword>
<evidence type="ECO:0000259" key="2">
    <source>
        <dbReference type="Pfam" id="PF24803"/>
    </source>
</evidence>
<keyword evidence="1" id="KW-0472">Membrane</keyword>
<reference evidence="3" key="1">
    <citation type="journal article" date="2021" name="Nat. Commun.">
        <title>Genetic determinants of endophytism in the Arabidopsis root mycobiome.</title>
        <authorList>
            <person name="Mesny F."/>
            <person name="Miyauchi S."/>
            <person name="Thiergart T."/>
            <person name="Pickel B."/>
            <person name="Atanasova L."/>
            <person name="Karlsson M."/>
            <person name="Huettel B."/>
            <person name="Barry K.W."/>
            <person name="Haridas S."/>
            <person name="Chen C."/>
            <person name="Bauer D."/>
            <person name="Andreopoulos W."/>
            <person name="Pangilinan J."/>
            <person name="LaButti K."/>
            <person name="Riley R."/>
            <person name="Lipzen A."/>
            <person name="Clum A."/>
            <person name="Drula E."/>
            <person name="Henrissat B."/>
            <person name="Kohler A."/>
            <person name="Grigoriev I.V."/>
            <person name="Martin F.M."/>
            <person name="Hacquard S."/>
        </authorList>
    </citation>
    <scope>NUCLEOTIDE SEQUENCE</scope>
    <source>
        <strain evidence="3">MPI-SDFR-AT-0120</strain>
    </source>
</reference>
<dbReference type="PANTHER" id="PTHR37019:SF1">
    <property type="entry name" value="EXPERA DOMAIN-CONTAINING PROTEIN"/>
    <property type="match status" value="1"/>
</dbReference>
<proteinExistence type="predicted"/>
<keyword evidence="4" id="KW-1185">Reference proteome</keyword>
<feature type="transmembrane region" description="Helical" evidence="1">
    <location>
        <begin position="89"/>
        <end position="107"/>
    </location>
</feature>
<feature type="transmembrane region" description="Helical" evidence="1">
    <location>
        <begin position="12"/>
        <end position="31"/>
    </location>
</feature>
<sequence>MALRNQIPAFYWYSFTIIDPLLSLSAVYMSYFQPSLYLDPGFSSTSPHGTITPSHAFLMHQFGGAFAAWAFMMLTMLRETNDMRVWTRFQTALTFTDVAVLYSQVRALEAQGRLGWGTLRWEESSNAVMVAVILAVRVSFVAGIGLGSKGGIKKRD</sequence>
<evidence type="ECO:0000313" key="4">
    <source>
        <dbReference type="Proteomes" id="UP000813461"/>
    </source>
</evidence>
<dbReference type="InterPro" id="IPR056121">
    <property type="entry name" value="DUF7704"/>
</dbReference>
<feature type="domain" description="DUF7704" evidence="2">
    <location>
        <begin position="6"/>
        <end position="144"/>
    </location>
</feature>
<dbReference type="Proteomes" id="UP000813461">
    <property type="component" value="Unassembled WGS sequence"/>
</dbReference>
<dbReference type="EMBL" id="JAGMVJ010000002">
    <property type="protein sequence ID" value="KAH7093247.1"/>
    <property type="molecule type" value="Genomic_DNA"/>
</dbReference>
<accession>A0A8K0RH02</accession>
<feature type="transmembrane region" description="Helical" evidence="1">
    <location>
        <begin position="127"/>
        <end position="147"/>
    </location>
</feature>
<protein>
    <recommendedName>
        <fullName evidence="2">DUF7704 domain-containing protein</fullName>
    </recommendedName>
</protein>
<dbReference type="Pfam" id="PF24803">
    <property type="entry name" value="DUF7704"/>
    <property type="match status" value="1"/>
</dbReference>